<dbReference type="GeneID" id="77939259"/>
<evidence type="ECO:0000256" key="1">
    <source>
        <dbReference type="SAM" id="MobiDB-lite"/>
    </source>
</evidence>
<dbReference type="Proteomes" id="UP000426952">
    <property type="component" value="Segment"/>
</dbReference>
<organism evidence="3 4">
    <name type="scientific">Gordonia phage Lauer</name>
    <dbReference type="NCBI Taxonomy" id="2656538"/>
    <lineage>
        <taxon>Viruses</taxon>
        <taxon>Duplodnaviria</taxon>
        <taxon>Heunggongvirae</taxon>
        <taxon>Uroviricota</taxon>
        <taxon>Caudoviricetes</taxon>
        <taxon>Ponsvirus</taxon>
        <taxon>Ponsvirus lauer</taxon>
    </lineage>
</organism>
<accession>A0A649VIM8</accession>
<dbReference type="InterPro" id="IPR006640">
    <property type="entry name" value="SprT-like_domain"/>
</dbReference>
<keyword evidence="3" id="KW-0378">Hydrolase</keyword>
<keyword evidence="3" id="KW-0645">Protease</keyword>
<dbReference type="GO" id="GO:0008233">
    <property type="term" value="F:peptidase activity"/>
    <property type="evidence" value="ECO:0007669"/>
    <property type="project" value="UniProtKB-KW"/>
</dbReference>
<dbReference type="Pfam" id="PF10263">
    <property type="entry name" value="SprT-like"/>
    <property type="match status" value="1"/>
</dbReference>
<dbReference type="SMART" id="SM00731">
    <property type="entry name" value="SprT"/>
    <property type="match status" value="1"/>
</dbReference>
<proteinExistence type="predicted"/>
<dbReference type="KEGG" id="vg:77939259"/>
<name>A0A649VIM8_9CAUD</name>
<feature type="compositionally biased region" description="Basic and acidic residues" evidence="1">
    <location>
        <begin position="17"/>
        <end position="28"/>
    </location>
</feature>
<dbReference type="GO" id="GO:0006950">
    <property type="term" value="P:response to stress"/>
    <property type="evidence" value="ECO:0007669"/>
    <property type="project" value="UniProtKB-ARBA"/>
</dbReference>
<evidence type="ECO:0000313" key="4">
    <source>
        <dbReference type="Proteomes" id="UP000426952"/>
    </source>
</evidence>
<protein>
    <submittedName>
        <fullName evidence="3">SprT-like protease</fullName>
    </submittedName>
</protein>
<feature type="domain" description="SprT-like" evidence="2">
    <location>
        <begin position="119"/>
        <end position="260"/>
    </location>
</feature>
<dbReference type="GO" id="GO:0006508">
    <property type="term" value="P:proteolysis"/>
    <property type="evidence" value="ECO:0007669"/>
    <property type="project" value="UniProtKB-KW"/>
</dbReference>
<sequence>MRPVSVGFLGVGVLESKRSTRTPRKDHTMAMSHANCSHPKTPAARAACRKGRTQQPTVPAIDLLNRTLEGELLNVQRRAATAALRDSAQIDPAAITRVREIAYETREQAARQGFKHMDRSDVRDVFDAMTSVLELHGWRLKFDNARRRAGQCNYSMRTISISAPLLEVRTFADTLETITHELAHAVTPGHNHDYTWKKMHRDMGGNGSTRYNMDEDTRARALATARYIGTCAHGKQFPRQSAPKRGSSHVCKCPEGRTTVTWARNF</sequence>
<dbReference type="Gene3D" id="3.30.2010.10">
    <property type="entry name" value="Metalloproteases ('zincins'), catalytic domain"/>
    <property type="match status" value="1"/>
</dbReference>
<evidence type="ECO:0000313" key="3">
    <source>
        <dbReference type="EMBL" id="QGJ92141.1"/>
    </source>
</evidence>
<feature type="region of interest" description="Disordered" evidence="1">
    <location>
        <begin position="17"/>
        <end position="41"/>
    </location>
</feature>
<evidence type="ECO:0000259" key="2">
    <source>
        <dbReference type="SMART" id="SM00731"/>
    </source>
</evidence>
<dbReference type="EMBL" id="MN586015">
    <property type="protein sequence ID" value="QGJ92141.1"/>
    <property type="molecule type" value="Genomic_DNA"/>
</dbReference>
<reference evidence="3 4" key="1">
    <citation type="submission" date="2019-10" db="EMBL/GenBank/DDBJ databases">
        <authorList>
            <person name="Johnson B.J."/>
            <person name="Garlena R.A."/>
            <person name="Russell D.A."/>
            <person name="Pope W.H."/>
            <person name="Jacobs-Sera D."/>
            <person name="Hatfull G.F."/>
        </authorList>
    </citation>
    <scope>NUCLEOTIDE SEQUENCE [LARGE SCALE GENOMIC DNA]</scope>
</reference>
<dbReference type="RefSeq" id="YP_010663239.1">
    <property type="nucleotide sequence ID" value="NC_070894.1"/>
</dbReference>
<gene>
    <name evidence="3" type="primary">32</name>
    <name evidence="3" type="ORF">PBI_LAUER_32</name>
</gene>
<keyword evidence="4" id="KW-1185">Reference proteome</keyword>